<proteinExistence type="inferred from homology"/>
<dbReference type="Proteomes" id="UP000594468">
    <property type="component" value="Chromosome"/>
</dbReference>
<protein>
    <recommendedName>
        <fullName evidence="2">Copper homeostasis protein cutC homolog</fullName>
    </recommendedName>
</protein>
<organism evidence="3 4">
    <name type="scientific">Phototrophicus methaneseepsis</name>
    <dbReference type="NCBI Taxonomy" id="2710758"/>
    <lineage>
        <taxon>Bacteria</taxon>
        <taxon>Bacillati</taxon>
        <taxon>Chloroflexota</taxon>
        <taxon>Candidatus Thermofontia</taxon>
        <taxon>Phototrophicales</taxon>
        <taxon>Phototrophicaceae</taxon>
        <taxon>Phototrophicus</taxon>
    </lineage>
</organism>
<dbReference type="KEGG" id="pmet:G4Y79_06705"/>
<dbReference type="GO" id="GO:0005507">
    <property type="term" value="F:copper ion binding"/>
    <property type="evidence" value="ECO:0007669"/>
    <property type="project" value="TreeGrafter"/>
</dbReference>
<sequence length="222" mass="23185">MTTLEVAIEAVAEAIAAEKGGANSVEVSQDLAHDGLTPSIALIEQIREAVSIDIHVIVRPHDRDFVYTPDELETILADTAALVAVGVTGIVFGAQTSSGELDVPMIKQVASVAGPATFTLHRAIDSARQPTEGLGALSGTLDRVLTSGPAATAWAGREGLKAWQQQFGQQMAFIAAGSIRAEMVPQIIKETGVSGIHVGSAARKHGIVTIEKVAQLRHLLDG</sequence>
<evidence type="ECO:0000313" key="3">
    <source>
        <dbReference type="EMBL" id="QPC84064.1"/>
    </source>
</evidence>
<accession>A0A7S8EC04</accession>
<evidence type="ECO:0000256" key="1">
    <source>
        <dbReference type="ARBA" id="ARBA00007768"/>
    </source>
</evidence>
<dbReference type="Pfam" id="PF03932">
    <property type="entry name" value="CutC"/>
    <property type="match status" value="1"/>
</dbReference>
<dbReference type="RefSeq" id="WP_195172128.1">
    <property type="nucleotide sequence ID" value="NZ_CP062983.1"/>
</dbReference>
<dbReference type="PANTHER" id="PTHR12598:SF0">
    <property type="entry name" value="COPPER HOMEOSTASIS PROTEIN CUTC HOMOLOG"/>
    <property type="match status" value="1"/>
</dbReference>
<dbReference type="EMBL" id="CP062983">
    <property type="protein sequence ID" value="QPC84064.1"/>
    <property type="molecule type" value="Genomic_DNA"/>
</dbReference>
<dbReference type="SUPFAM" id="SSF110395">
    <property type="entry name" value="CutC-like"/>
    <property type="match status" value="1"/>
</dbReference>
<evidence type="ECO:0000256" key="2">
    <source>
        <dbReference type="ARBA" id="ARBA00019014"/>
    </source>
</evidence>
<dbReference type="Gene3D" id="3.20.20.380">
    <property type="entry name" value="Copper homeostasis (CutC) domain"/>
    <property type="match status" value="1"/>
</dbReference>
<comment type="similarity">
    <text evidence="1">Belongs to the CutC family.</text>
</comment>
<evidence type="ECO:0000313" key="4">
    <source>
        <dbReference type="Proteomes" id="UP000594468"/>
    </source>
</evidence>
<dbReference type="PANTHER" id="PTHR12598">
    <property type="entry name" value="COPPER HOMEOSTASIS PROTEIN CUTC"/>
    <property type="match status" value="1"/>
</dbReference>
<name>A0A7S8EC04_9CHLR</name>
<dbReference type="AlphaFoldDB" id="A0A7S8EC04"/>
<dbReference type="InterPro" id="IPR036822">
    <property type="entry name" value="CutC-like_dom_sf"/>
</dbReference>
<reference evidence="3 4" key="1">
    <citation type="submission" date="2020-02" db="EMBL/GenBank/DDBJ databases">
        <authorList>
            <person name="Zheng R.K."/>
            <person name="Sun C.M."/>
        </authorList>
    </citation>
    <scope>NUCLEOTIDE SEQUENCE [LARGE SCALE GENOMIC DNA]</scope>
    <source>
        <strain evidence="4">rifampicinis</strain>
    </source>
</reference>
<dbReference type="InterPro" id="IPR005627">
    <property type="entry name" value="CutC-like"/>
</dbReference>
<keyword evidence="4" id="KW-1185">Reference proteome</keyword>
<gene>
    <name evidence="3" type="ORF">G4Y79_06705</name>
</gene>